<comment type="caution">
    <text evidence="3">The sequence shown here is derived from an EMBL/GenBank/DDBJ whole genome shotgun (WGS) entry which is preliminary data.</text>
</comment>
<dbReference type="InterPro" id="IPR019282">
    <property type="entry name" value="Glycoamylase-like_cons_dom"/>
</dbReference>
<proteinExistence type="predicted"/>
<evidence type="ECO:0000259" key="1">
    <source>
        <dbReference type="Pfam" id="PF10091"/>
    </source>
</evidence>
<dbReference type="Pfam" id="PF10091">
    <property type="entry name" value="Glycoamylase"/>
    <property type="match status" value="1"/>
</dbReference>
<name>A0ABX1TG93_9GAMM</name>
<dbReference type="Pfam" id="PF11329">
    <property type="entry name" value="DUF3131"/>
    <property type="match status" value="1"/>
</dbReference>
<evidence type="ECO:0000313" key="4">
    <source>
        <dbReference type="Proteomes" id="UP000760480"/>
    </source>
</evidence>
<dbReference type="Gene3D" id="2.60.120.430">
    <property type="entry name" value="Galactose-binding lectin"/>
    <property type="match status" value="1"/>
</dbReference>
<accession>A0ABX1TG93</accession>
<reference evidence="3 4" key="1">
    <citation type="submission" date="2019-03" db="EMBL/GenBank/DDBJ databases">
        <title>Metabolic reconstructions from genomes of highly enriched 'Candidatus Accumulibacter' and 'Candidatus Competibacter' bioreactor populations.</title>
        <authorList>
            <person name="Annavajhala M.K."/>
            <person name="Welles L."/>
            <person name="Abbas B."/>
            <person name="Sorokin D."/>
            <person name="Park H."/>
            <person name="Van Loosdrecht M."/>
            <person name="Chandran K."/>
        </authorList>
    </citation>
    <scope>NUCLEOTIDE SEQUENCE [LARGE SCALE GENOMIC DNA]</scope>
    <source>
        <strain evidence="3 4">SBR_G</strain>
    </source>
</reference>
<feature type="domain" description="Glycoamylase-like" evidence="1">
    <location>
        <begin position="508"/>
        <end position="670"/>
    </location>
</feature>
<evidence type="ECO:0000313" key="3">
    <source>
        <dbReference type="EMBL" id="NMQ18388.1"/>
    </source>
</evidence>
<dbReference type="InterPro" id="IPR008979">
    <property type="entry name" value="Galactose-bd-like_sf"/>
</dbReference>
<feature type="domain" description="DUF3131" evidence="2">
    <location>
        <begin position="277"/>
        <end position="412"/>
    </location>
</feature>
<protein>
    <submittedName>
        <fullName evidence="3">DUF3131 domain-containing protein</fullName>
    </submittedName>
</protein>
<dbReference type="InterPro" id="IPR021478">
    <property type="entry name" value="DUF3131"/>
</dbReference>
<keyword evidence="4" id="KW-1185">Reference proteome</keyword>
<dbReference type="Gene3D" id="1.50.10.140">
    <property type="match status" value="1"/>
</dbReference>
<gene>
    <name evidence="3" type="ORF">E4P82_03745</name>
</gene>
<evidence type="ECO:0000259" key="2">
    <source>
        <dbReference type="Pfam" id="PF11329"/>
    </source>
</evidence>
<dbReference type="Proteomes" id="UP000760480">
    <property type="component" value="Unassembled WGS sequence"/>
</dbReference>
<organism evidence="3 4">
    <name type="scientific">Candidatus Competibacter phosphatis</name>
    <dbReference type="NCBI Taxonomy" id="221280"/>
    <lineage>
        <taxon>Bacteria</taxon>
        <taxon>Pseudomonadati</taxon>
        <taxon>Pseudomonadota</taxon>
        <taxon>Gammaproteobacteria</taxon>
        <taxon>Candidatus Competibacteraceae</taxon>
        <taxon>Candidatus Competibacter</taxon>
    </lineage>
</organism>
<dbReference type="EMBL" id="SPMZ01000011">
    <property type="protein sequence ID" value="NMQ18388.1"/>
    <property type="molecule type" value="Genomic_DNA"/>
</dbReference>
<dbReference type="SUPFAM" id="SSF49785">
    <property type="entry name" value="Galactose-binding domain-like"/>
    <property type="match status" value="1"/>
</dbReference>
<sequence>MTIYPSRALATTTMSPLFRLALLGCLLHPGWLAAEPAVPPLPLHDFEHTASPTSGVTMSGWTTAPNRRAGQIDYRLEPAQRPDSSDSRRALHLRYRFAPDAMDDIGWQLTLPDLDASAYDHLELWIRGDARVGYADALKLEFKQPLAGAPPGLLRRGSAVIDGITDRWRRFQIPLHRMNGIADWRHLRQLALVLQPRCSPVAGAYWLDDIALIKTGQPGPSIHDPVIPPNKTAWENRLGGKEAAQPYIQARLAGWPERLLVDPMELPADDRAFLERLARDTWRGLAALSDREHGLPLDTVRFSDSIDPERAWAGDYTNVTNIGLYLIDIVAARELGLIDPDEARARLSRTLDTLERLETWQGFFFNYYDTTSLERTSHFISFVDSAWLSAGLMVIRNSVPELAERCTRLIDRENYGFFYDPVEQLMMHGYYVNLPGRSEYSYGLLYTESRLGSLIAIGKGEAPAEHWYRMARTFPRDFDWQSQSPKGRTIKTVNGHTFFGGYYVWKGLRYVPSWGGSMFEALMPLLVLDEPRLAPASLGRNAWVHTQIQRRFALEYLGYPVWGLSPSSKPDGRGYGEYGVRLLGARGYVAGAVTPHAAALALLADPEEAVVNLRQLAERYPLYGDFGFYDAVDPRSGQVAYHYLALNQSMILIALANHLRDGVIQRYFAADPIIQRVLPLLGAERFFD</sequence>